<sequence>MDAPRQLSIDLPALTVSALSWGPDDGPLALCLHGFPDTAWTWRYLGPFLAARGWRVVAPFSRGYAPTDVPADGDYRVGALMDDAIELHRALGGDDRAVVIGHDWGAATVHALGAHAPAPFSRIVALAVPPTAVALPAPGGPPYDWKLMPGQLRRSWYMLFNQLPWLPERLLPRLVPQLWSAWSPGFDGSDDVARVAAALATPERRSAALGYYRAMPRPGRGDPRYAARHADWLGIPAVPTLYLHGADDGCIGAGFVGPAWAALPAGSVVDLIQGAGHFLQLERPDVVNARIADFLGPALS</sequence>
<dbReference type="SUPFAM" id="SSF53474">
    <property type="entry name" value="alpha/beta-Hydrolases"/>
    <property type="match status" value="1"/>
</dbReference>
<accession>A0ABX1SEP9</accession>
<comment type="caution">
    <text evidence="3">The sequence shown here is derived from an EMBL/GenBank/DDBJ whole genome shotgun (WGS) entry which is preliminary data.</text>
</comment>
<reference evidence="3 4" key="1">
    <citation type="submission" date="2020-04" db="EMBL/GenBank/DDBJ databases">
        <authorList>
            <person name="Klaysubun C."/>
            <person name="Duangmal K."/>
            <person name="Lipun K."/>
        </authorList>
    </citation>
    <scope>NUCLEOTIDE SEQUENCE [LARGE SCALE GENOMIC DNA]</scope>
    <source>
        <strain evidence="3 4">K10HN5</strain>
    </source>
</reference>
<dbReference type="Pfam" id="PF00561">
    <property type="entry name" value="Abhydrolase_1"/>
    <property type="match status" value="1"/>
</dbReference>
<feature type="domain" description="AB hydrolase-1" evidence="2">
    <location>
        <begin position="30"/>
        <end position="284"/>
    </location>
</feature>
<evidence type="ECO:0000313" key="3">
    <source>
        <dbReference type="EMBL" id="NMH99585.1"/>
    </source>
</evidence>
<name>A0ABX1SEP9_9PSEU</name>
<dbReference type="InterPro" id="IPR000073">
    <property type="entry name" value="AB_hydrolase_1"/>
</dbReference>
<organism evidence="3 4">
    <name type="scientific">Pseudonocardia acidicola</name>
    <dbReference type="NCBI Taxonomy" id="2724939"/>
    <lineage>
        <taxon>Bacteria</taxon>
        <taxon>Bacillati</taxon>
        <taxon>Actinomycetota</taxon>
        <taxon>Actinomycetes</taxon>
        <taxon>Pseudonocardiales</taxon>
        <taxon>Pseudonocardiaceae</taxon>
        <taxon>Pseudonocardia</taxon>
    </lineage>
</organism>
<dbReference type="PRINTS" id="PR00412">
    <property type="entry name" value="EPOXHYDRLASE"/>
</dbReference>
<dbReference type="PANTHER" id="PTHR43329">
    <property type="entry name" value="EPOXIDE HYDROLASE"/>
    <property type="match status" value="1"/>
</dbReference>
<dbReference type="Gene3D" id="3.40.50.1820">
    <property type="entry name" value="alpha/beta hydrolase"/>
    <property type="match status" value="1"/>
</dbReference>
<evidence type="ECO:0000259" key="2">
    <source>
        <dbReference type="Pfam" id="PF00561"/>
    </source>
</evidence>
<evidence type="ECO:0000256" key="1">
    <source>
        <dbReference type="ARBA" id="ARBA00022801"/>
    </source>
</evidence>
<dbReference type="EMBL" id="JAAXLA010000038">
    <property type="protein sequence ID" value="NMH99585.1"/>
    <property type="molecule type" value="Genomic_DNA"/>
</dbReference>
<proteinExistence type="predicted"/>
<dbReference type="RefSeq" id="WP_169383068.1">
    <property type="nucleotide sequence ID" value="NZ_JAAXLA010000038.1"/>
</dbReference>
<protein>
    <submittedName>
        <fullName evidence="3">Alpha/beta hydrolase</fullName>
    </submittedName>
</protein>
<dbReference type="InterPro" id="IPR029058">
    <property type="entry name" value="AB_hydrolase_fold"/>
</dbReference>
<keyword evidence="4" id="KW-1185">Reference proteome</keyword>
<keyword evidence="1 3" id="KW-0378">Hydrolase</keyword>
<dbReference type="GO" id="GO:0016787">
    <property type="term" value="F:hydrolase activity"/>
    <property type="evidence" value="ECO:0007669"/>
    <property type="project" value="UniProtKB-KW"/>
</dbReference>
<gene>
    <name evidence="3" type="ORF">HF526_20030</name>
</gene>
<dbReference type="Proteomes" id="UP000820669">
    <property type="component" value="Unassembled WGS sequence"/>
</dbReference>
<dbReference type="InterPro" id="IPR000639">
    <property type="entry name" value="Epox_hydrolase-like"/>
</dbReference>
<evidence type="ECO:0000313" key="4">
    <source>
        <dbReference type="Proteomes" id="UP000820669"/>
    </source>
</evidence>